<dbReference type="PANTHER" id="PTHR34966">
    <property type="entry name" value="OSJNBA0043L24.15 PROTEIN"/>
    <property type="match status" value="1"/>
</dbReference>
<name>K8EHJ1_9CHLO</name>
<evidence type="ECO:0000313" key="1">
    <source>
        <dbReference type="EMBL" id="CCO17459.1"/>
    </source>
</evidence>
<sequence>MSFVGRLANYVLNEFLVNALANSKSFQRFAVRTDDAMRKGNVYKTVSEGASKAKESVERYAEEAKEVAEKFAKEAVAKKPPPNS</sequence>
<dbReference type="KEGG" id="bpg:Bathy08g02750"/>
<dbReference type="Proteomes" id="UP000198341">
    <property type="component" value="Chromosome 8"/>
</dbReference>
<reference evidence="1 2" key="1">
    <citation type="submission" date="2011-10" db="EMBL/GenBank/DDBJ databases">
        <authorList>
            <person name="Genoscope - CEA"/>
        </authorList>
    </citation>
    <scope>NUCLEOTIDE SEQUENCE [LARGE SCALE GENOMIC DNA]</scope>
    <source>
        <strain evidence="1 2">RCC 1105</strain>
    </source>
</reference>
<keyword evidence="2" id="KW-1185">Reference proteome</keyword>
<dbReference type="AlphaFoldDB" id="K8EHJ1"/>
<dbReference type="GeneID" id="19014254"/>
<evidence type="ECO:0000313" key="2">
    <source>
        <dbReference type="Proteomes" id="UP000198341"/>
    </source>
</evidence>
<dbReference type="RefSeq" id="XP_007511338.1">
    <property type="nucleotide sequence ID" value="XM_007511276.1"/>
</dbReference>
<dbReference type="EMBL" id="FO082271">
    <property type="protein sequence ID" value="CCO17459.1"/>
    <property type="molecule type" value="Genomic_DNA"/>
</dbReference>
<protein>
    <submittedName>
        <fullName evidence="1">Uncharacterized protein</fullName>
    </submittedName>
</protein>
<dbReference type="PANTHER" id="PTHR34966:SF1">
    <property type="entry name" value="OS04G0508100 PROTEIN"/>
    <property type="match status" value="1"/>
</dbReference>
<proteinExistence type="predicted"/>
<gene>
    <name evidence="1" type="ORF">Bathy08g02750</name>
</gene>
<accession>K8EHJ1</accession>
<dbReference type="OrthoDB" id="2101583at2759"/>
<organism evidence="1 2">
    <name type="scientific">Bathycoccus prasinos</name>
    <dbReference type="NCBI Taxonomy" id="41875"/>
    <lineage>
        <taxon>Eukaryota</taxon>
        <taxon>Viridiplantae</taxon>
        <taxon>Chlorophyta</taxon>
        <taxon>Mamiellophyceae</taxon>
        <taxon>Mamiellales</taxon>
        <taxon>Bathycoccaceae</taxon>
        <taxon>Bathycoccus</taxon>
    </lineage>
</organism>